<dbReference type="InterPro" id="IPR005252">
    <property type="entry name" value="CoaBC"/>
</dbReference>
<dbReference type="GO" id="GO:0046872">
    <property type="term" value="F:metal ion binding"/>
    <property type="evidence" value="ECO:0007669"/>
    <property type="project" value="UniProtKB-KW"/>
</dbReference>
<feature type="domain" description="DNA/pantothenate metabolism flavoprotein C-terminal" evidence="6">
    <location>
        <begin position="185"/>
        <end position="393"/>
    </location>
</feature>
<dbReference type="AlphaFoldDB" id="A0A4P8II72"/>
<keyword evidence="3 4" id="KW-0285">Flavoprotein</keyword>
<dbReference type="GO" id="GO:0071513">
    <property type="term" value="C:phosphopantothenoylcysteine decarboxylase complex"/>
    <property type="evidence" value="ECO:0007669"/>
    <property type="project" value="TreeGrafter"/>
</dbReference>
<dbReference type="Proteomes" id="UP000298653">
    <property type="component" value="Chromosome"/>
</dbReference>
<keyword evidence="3" id="KW-0479">Metal-binding</keyword>
<dbReference type="KEGG" id="arf:AR1Y2_3287"/>
<dbReference type="EC" id="4.1.1.36" evidence="3"/>
<dbReference type="Pfam" id="PF04127">
    <property type="entry name" value="DFP"/>
    <property type="match status" value="1"/>
</dbReference>
<evidence type="ECO:0000256" key="4">
    <source>
        <dbReference type="RuleBase" id="RU364078"/>
    </source>
</evidence>
<keyword evidence="3" id="KW-0511">Multifunctional enzyme</keyword>
<feature type="binding site" evidence="3">
    <location>
        <position position="278"/>
    </location>
    <ligand>
        <name>CTP</name>
        <dbReference type="ChEBI" id="CHEBI:37563"/>
    </ligand>
</feature>
<dbReference type="NCBIfam" id="TIGR00521">
    <property type="entry name" value="coaBC_dfp"/>
    <property type="match status" value="1"/>
</dbReference>
<feature type="binding site" evidence="3">
    <location>
        <position position="337"/>
    </location>
    <ligand>
        <name>CTP</name>
        <dbReference type="ChEBI" id="CHEBI:37563"/>
    </ligand>
</feature>
<dbReference type="SUPFAM" id="SSF52507">
    <property type="entry name" value="Homo-oligomeric flavin-containing Cys decarboxylases, HFCD"/>
    <property type="match status" value="1"/>
</dbReference>
<dbReference type="UniPathway" id="UPA00241">
    <property type="reaction ID" value="UER00353"/>
</dbReference>
<proteinExistence type="inferred from homology"/>
<dbReference type="OrthoDB" id="9802554at2"/>
<dbReference type="Gene3D" id="3.40.50.10300">
    <property type="entry name" value="CoaB-like"/>
    <property type="match status" value="1"/>
</dbReference>
<keyword evidence="1 3" id="KW-0210">Decarboxylase</keyword>
<evidence type="ECO:0000259" key="5">
    <source>
        <dbReference type="Pfam" id="PF02441"/>
    </source>
</evidence>
<protein>
    <recommendedName>
        <fullName evidence="3">Coenzyme A biosynthesis bifunctional protein CoaBC</fullName>
    </recommendedName>
    <alternativeName>
        <fullName evidence="3">DNA/pantothenate metabolism flavoprotein</fullName>
    </alternativeName>
    <alternativeName>
        <fullName evidence="3">Phosphopantothenoylcysteine synthetase/decarboxylase</fullName>
        <shortName evidence="3">PPCS-PPCDC</shortName>
    </alternativeName>
    <domain>
        <recommendedName>
            <fullName evidence="3">Phosphopantothenoylcysteine decarboxylase</fullName>
            <shortName evidence="3">PPC decarboxylase</shortName>
            <shortName evidence="3">PPC-DC</shortName>
            <ecNumber evidence="3">4.1.1.36</ecNumber>
        </recommendedName>
        <alternativeName>
            <fullName evidence="3">CoaC</fullName>
        </alternativeName>
    </domain>
    <domain>
        <recommendedName>
            <fullName evidence="3">Phosphopantothenate--cysteine ligase</fullName>
            <ecNumber evidence="3">6.3.2.5</ecNumber>
        </recommendedName>
        <alternativeName>
            <fullName evidence="3">CoaB</fullName>
        </alternativeName>
        <alternativeName>
            <fullName evidence="3">Phosphopantothenoylcysteine synthetase</fullName>
            <shortName evidence="3">PPC synthetase</shortName>
            <shortName evidence="3">PPC-S</shortName>
        </alternativeName>
    </domain>
</protein>
<comment type="similarity">
    <text evidence="3 4">In the N-terminal section; belongs to the HFCD (homo-oligomeric flavin containing Cys decarboxylase) superfamily.</text>
</comment>
<keyword evidence="3 4" id="KW-0288">FMN</keyword>
<keyword evidence="2 3" id="KW-0456">Lyase</keyword>
<dbReference type="GO" id="GO:0010181">
    <property type="term" value="F:FMN binding"/>
    <property type="evidence" value="ECO:0007669"/>
    <property type="project" value="UniProtKB-UniRule"/>
</dbReference>
<feature type="binding site" evidence="3">
    <location>
        <position position="341"/>
    </location>
    <ligand>
        <name>CTP</name>
        <dbReference type="ChEBI" id="CHEBI:37563"/>
    </ligand>
</feature>
<evidence type="ECO:0000313" key="8">
    <source>
        <dbReference type="Proteomes" id="UP000298653"/>
    </source>
</evidence>
<dbReference type="GO" id="GO:0004633">
    <property type="term" value="F:phosphopantothenoylcysteine decarboxylase activity"/>
    <property type="evidence" value="ECO:0007669"/>
    <property type="project" value="UniProtKB-UniRule"/>
</dbReference>
<dbReference type="GO" id="GO:0004632">
    <property type="term" value="F:phosphopantothenate--cysteine ligase activity"/>
    <property type="evidence" value="ECO:0007669"/>
    <property type="project" value="UniProtKB-UniRule"/>
</dbReference>
<dbReference type="HAMAP" id="MF_02225">
    <property type="entry name" value="CoaBC"/>
    <property type="match status" value="1"/>
</dbReference>
<sequence length="395" mass="42822">MLSGKTIVLGVTGSVAAYKMANMASMLIKRGCEVHVIMTENATNFINPIAFESLTNTKCLVETFDRNFQFHVAHVSLAKKADLMLIAPASANVIGKIAGGIADDMLTTTVMACKSPVLIAPAMNTNMYENPILQDNLEKLRTYGYTVIEPASGHLACGDTGAGKMPSEEILMAYIERAVGRPKDLAGKKVLVTAGPTREAICPVRYITNHSTGKMGYALAKTAMLRGADVTLVTGPVEMEPPMFVKTVPVVSASDMYDAVMARKKDQDIIIKSAAVADYTPAQVSDEKIKKSDTDMSIPLVRTKDILQELGHTKEEGQFICGFSMETQNMLENSRKKLEKKQIDMIVANNLKESGAGFGTDTNVVTLITREQEKQLPIMSKEAVADAILDFIKTS</sequence>
<comment type="caution">
    <text evidence="3">Lacks conserved residue(s) required for the propagation of feature annotation.</text>
</comment>
<comment type="similarity">
    <text evidence="3 4">In the C-terminal section; belongs to the PPC synthetase family.</text>
</comment>
<feature type="domain" description="Flavoprotein" evidence="5">
    <location>
        <begin position="5"/>
        <end position="166"/>
    </location>
</feature>
<evidence type="ECO:0000313" key="7">
    <source>
        <dbReference type="EMBL" id="QCP36741.1"/>
    </source>
</evidence>
<dbReference type="GO" id="GO:0015937">
    <property type="term" value="P:coenzyme A biosynthetic process"/>
    <property type="evidence" value="ECO:0007669"/>
    <property type="project" value="UniProtKB-UniRule"/>
</dbReference>
<comment type="function">
    <text evidence="3">Catalyzes two sequential steps in the biosynthesis of coenzyme A. In the first step cysteine is conjugated to 4'-phosphopantothenate to form 4-phosphopantothenoylcysteine. In the second step the latter compound is decarboxylated to form 4'-phosphopantotheine.</text>
</comment>
<evidence type="ECO:0000256" key="1">
    <source>
        <dbReference type="ARBA" id="ARBA00022793"/>
    </source>
</evidence>
<dbReference type="GO" id="GO:0015941">
    <property type="term" value="P:pantothenate catabolic process"/>
    <property type="evidence" value="ECO:0007669"/>
    <property type="project" value="InterPro"/>
</dbReference>
<accession>A0A4P8II72</accession>
<feature type="binding site" evidence="3">
    <location>
        <position position="323"/>
    </location>
    <ligand>
        <name>CTP</name>
        <dbReference type="ChEBI" id="CHEBI:37563"/>
    </ligand>
</feature>
<comment type="pathway">
    <text evidence="3 4">Cofactor biosynthesis; coenzyme A biosynthesis; CoA from (R)-pantothenate: step 3/5.</text>
</comment>
<comment type="cofactor">
    <cofactor evidence="3">
        <name>FMN</name>
        <dbReference type="ChEBI" id="CHEBI:58210"/>
    </cofactor>
    <text evidence="3">Binds 1 FMN per subunit.</text>
</comment>
<dbReference type="Gene3D" id="3.40.50.1950">
    <property type="entry name" value="Flavin prenyltransferase-like"/>
    <property type="match status" value="1"/>
</dbReference>
<dbReference type="PANTHER" id="PTHR14359:SF6">
    <property type="entry name" value="PHOSPHOPANTOTHENOYLCYSTEINE DECARBOXYLASE"/>
    <property type="match status" value="1"/>
</dbReference>
<dbReference type="EMBL" id="CP040058">
    <property type="protein sequence ID" value="QCP36741.1"/>
    <property type="molecule type" value="Genomic_DNA"/>
</dbReference>
<evidence type="ECO:0000256" key="2">
    <source>
        <dbReference type="ARBA" id="ARBA00023239"/>
    </source>
</evidence>
<keyword evidence="8" id="KW-1185">Reference proteome</keyword>
<name>A0A4P8II72_9FIRM</name>
<evidence type="ECO:0000259" key="6">
    <source>
        <dbReference type="Pfam" id="PF04127"/>
    </source>
</evidence>
<comment type="catalytic activity">
    <reaction evidence="3 4">
        <text>N-[(R)-4-phosphopantothenoyl]-L-cysteine + H(+) = (R)-4'-phosphopantetheine + CO2</text>
        <dbReference type="Rhea" id="RHEA:16793"/>
        <dbReference type="ChEBI" id="CHEBI:15378"/>
        <dbReference type="ChEBI" id="CHEBI:16526"/>
        <dbReference type="ChEBI" id="CHEBI:59458"/>
        <dbReference type="ChEBI" id="CHEBI:61723"/>
        <dbReference type="EC" id="4.1.1.36"/>
    </reaction>
</comment>
<dbReference type="InterPro" id="IPR003382">
    <property type="entry name" value="Flavoprotein"/>
</dbReference>
<comment type="catalytic activity">
    <reaction evidence="3 4">
        <text>(R)-4'-phosphopantothenate + L-cysteine + CTP = N-[(R)-4-phosphopantothenoyl]-L-cysteine + CMP + diphosphate + H(+)</text>
        <dbReference type="Rhea" id="RHEA:19397"/>
        <dbReference type="ChEBI" id="CHEBI:10986"/>
        <dbReference type="ChEBI" id="CHEBI:15378"/>
        <dbReference type="ChEBI" id="CHEBI:33019"/>
        <dbReference type="ChEBI" id="CHEBI:35235"/>
        <dbReference type="ChEBI" id="CHEBI:37563"/>
        <dbReference type="ChEBI" id="CHEBI:59458"/>
        <dbReference type="ChEBI" id="CHEBI:60377"/>
        <dbReference type="EC" id="6.3.2.5"/>
    </reaction>
</comment>
<feature type="binding site" evidence="3">
    <location>
        <position position="288"/>
    </location>
    <ligand>
        <name>CTP</name>
        <dbReference type="ChEBI" id="CHEBI:37563"/>
    </ligand>
</feature>
<keyword evidence="3 4" id="KW-0436">Ligase</keyword>
<evidence type="ECO:0000256" key="3">
    <source>
        <dbReference type="HAMAP-Rule" id="MF_02225"/>
    </source>
</evidence>
<feature type="region of interest" description="Phosphopantothenoylcysteine decarboxylase" evidence="3">
    <location>
        <begin position="1"/>
        <end position="189"/>
    </location>
</feature>
<dbReference type="InterPro" id="IPR036551">
    <property type="entry name" value="Flavin_trans-like"/>
</dbReference>
<comment type="function">
    <text evidence="4">Catalyzes two steps in the biosynthesis of coenzyme A. In the first step cysteine is conjugated to 4'-phosphopantothenate to form 4-phosphopantothenoylcysteine, in the latter compound is decarboxylated to form 4'-phosphopantotheine.</text>
</comment>
<organism evidence="7 8">
    <name type="scientific">Anaerostipes rhamnosivorans</name>
    <dbReference type="NCBI Taxonomy" id="1229621"/>
    <lineage>
        <taxon>Bacteria</taxon>
        <taxon>Bacillati</taxon>
        <taxon>Bacillota</taxon>
        <taxon>Clostridia</taxon>
        <taxon>Lachnospirales</taxon>
        <taxon>Lachnospiraceae</taxon>
        <taxon>Anaerostipes</taxon>
    </lineage>
</organism>
<gene>
    <name evidence="3" type="primary">coaBC</name>
    <name evidence="7" type="ORF">AR1Y2_3287</name>
</gene>
<dbReference type="InterPro" id="IPR035929">
    <property type="entry name" value="CoaB-like_sf"/>
</dbReference>
<dbReference type="PANTHER" id="PTHR14359">
    <property type="entry name" value="HOMO-OLIGOMERIC FLAVIN CONTAINING CYS DECARBOXYLASE FAMILY"/>
    <property type="match status" value="1"/>
</dbReference>
<feature type="active site" description="Proton donor" evidence="3">
    <location>
        <position position="157"/>
    </location>
</feature>
<keyword evidence="3" id="KW-0460">Magnesium</keyword>
<dbReference type="SUPFAM" id="SSF102645">
    <property type="entry name" value="CoaB-like"/>
    <property type="match status" value="1"/>
</dbReference>
<dbReference type="Pfam" id="PF02441">
    <property type="entry name" value="Flavoprotein"/>
    <property type="match status" value="1"/>
</dbReference>
<dbReference type="EC" id="6.3.2.5" evidence="3"/>
<dbReference type="RefSeq" id="WP_137329919.1">
    <property type="nucleotide sequence ID" value="NZ_CP040058.1"/>
</dbReference>
<feature type="region of interest" description="Phosphopantothenate--cysteine ligase" evidence="3">
    <location>
        <begin position="190"/>
        <end position="395"/>
    </location>
</feature>
<comment type="pathway">
    <text evidence="3 4">Cofactor biosynthesis; coenzyme A biosynthesis; CoA from (R)-pantothenate: step 2/5.</text>
</comment>
<reference evidence="7 8" key="1">
    <citation type="submission" date="2019-05" db="EMBL/GenBank/DDBJ databases">
        <title>Complete genome sequencing of Anaerostipes rhamnosivorans.</title>
        <authorList>
            <person name="Bui T.P.N."/>
            <person name="de Vos W.M."/>
        </authorList>
    </citation>
    <scope>NUCLEOTIDE SEQUENCE [LARGE SCALE GENOMIC DNA]</scope>
    <source>
        <strain evidence="7 8">1y2</strain>
    </source>
</reference>
<comment type="cofactor">
    <cofactor evidence="3">
        <name>Mg(2+)</name>
        <dbReference type="ChEBI" id="CHEBI:18420"/>
    </cofactor>
</comment>
<dbReference type="InterPro" id="IPR007085">
    <property type="entry name" value="DNA/pantothenate-metab_flavo_C"/>
</dbReference>